<comment type="caution">
    <text evidence="1">The sequence shown here is derived from an EMBL/GenBank/DDBJ whole genome shotgun (WGS) entry which is preliminary data.</text>
</comment>
<evidence type="ECO:0000313" key="1">
    <source>
        <dbReference type="EMBL" id="KAH3720819.1"/>
    </source>
</evidence>
<dbReference type="Proteomes" id="UP000828390">
    <property type="component" value="Unassembled WGS sequence"/>
</dbReference>
<reference evidence="1" key="2">
    <citation type="submission" date="2020-11" db="EMBL/GenBank/DDBJ databases">
        <authorList>
            <person name="McCartney M.A."/>
            <person name="Auch B."/>
            <person name="Kono T."/>
            <person name="Mallez S."/>
            <person name="Becker A."/>
            <person name="Gohl D.M."/>
            <person name="Silverstein K.A.T."/>
            <person name="Koren S."/>
            <person name="Bechman K.B."/>
            <person name="Herman A."/>
            <person name="Abrahante J.E."/>
            <person name="Garbe J."/>
        </authorList>
    </citation>
    <scope>NUCLEOTIDE SEQUENCE</scope>
    <source>
        <strain evidence="1">Duluth1</strain>
        <tissue evidence="1">Whole animal</tissue>
    </source>
</reference>
<proteinExistence type="predicted"/>
<protein>
    <submittedName>
        <fullName evidence="1">Uncharacterized protein</fullName>
    </submittedName>
</protein>
<accession>A0A9D4CBX3</accession>
<reference evidence="1" key="1">
    <citation type="journal article" date="2019" name="bioRxiv">
        <title>The Genome of the Zebra Mussel, Dreissena polymorpha: A Resource for Invasive Species Research.</title>
        <authorList>
            <person name="McCartney M.A."/>
            <person name="Auch B."/>
            <person name="Kono T."/>
            <person name="Mallez S."/>
            <person name="Zhang Y."/>
            <person name="Obille A."/>
            <person name="Becker A."/>
            <person name="Abrahante J.E."/>
            <person name="Garbe J."/>
            <person name="Badalamenti J.P."/>
            <person name="Herman A."/>
            <person name="Mangelson H."/>
            <person name="Liachko I."/>
            <person name="Sullivan S."/>
            <person name="Sone E.D."/>
            <person name="Koren S."/>
            <person name="Silverstein K.A.T."/>
            <person name="Beckman K.B."/>
            <person name="Gohl D.M."/>
        </authorList>
    </citation>
    <scope>NUCLEOTIDE SEQUENCE</scope>
    <source>
        <strain evidence="1">Duluth1</strain>
        <tissue evidence="1">Whole animal</tissue>
    </source>
</reference>
<organism evidence="1 2">
    <name type="scientific">Dreissena polymorpha</name>
    <name type="common">Zebra mussel</name>
    <name type="synonym">Mytilus polymorpha</name>
    <dbReference type="NCBI Taxonomy" id="45954"/>
    <lineage>
        <taxon>Eukaryota</taxon>
        <taxon>Metazoa</taxon>
        <taxon>Spiralia</taxon>
        <taxon>Lophotrochozoa</taxon>
        <taxon>Mollusca</taxon>
        <taxon>Bivalvia</taxon>
        <taxon>Autobranchia</taxon>
        <taxon>Heteroconchia</taxon>
        <taxon>Euheterodonta</taxon>
        <taxon>Imparidentia</taxon>
        <taxon>Neoheterodontei</taxon>
        <taxon>Myida</taxon>
        <taxon>Dreissenoidea</taxon>
        <taxon>Dreissenidae</taxon>
        <taxon>Dreissena</taxon>
    </lineage>
</organism>
<evidence type="ECO:0000313" key="2">
    <source>
        <dbReference type="Proteomes" id="UP000828390"/>
    </source>
</evidence>
<sequence length="129" mass="14825">MFQIRRRILEVKICLSKRSLELTKKNGDFPEMMESSNETKVRNDIWRRISRGMRGEKVSELAERSIKMFSLLATCVRPARSKDPDVYICSPITWEKSSKLPIYRGPQITVPWTGPVCNTPHLGTSQTPS</sequence>
<dbReference type="EMBL" id="JAIWYP010000013">
    <property type="protein sequence ID" value="KAH3720819.1"/>
    <property type="molecule type" value="Genomic_DNA"/>
</dbReference>
<name>A0A9D4CBX3_DREPO</name>
<dbReference type="AlphaFoldDB" id="A0A9D4CBX3"/>
<keyword evidence="2" id="KW-1185">Reference proteome</keyword>
<gene>
    <name evidence="1" type="ORF">DPMN_063724</name>
</gene>